<evidence type="ECO:0000259" key="9">
    <source>
        <dbReference type="Pfam" id="PF12627"/>
    </source>
</evidence>
<keyword evidence="4 10" id="KW-0548">Nucleotidyltransferase</keyword>
<keyword evidence="5" id="KW-0479">Metal-binding</keyword>
<dbReference type="Gene3D" id="1.10.3090.10">
    <property type="entry name" value="cca-adding enzyme, domain 2"/>
    <property type="match status" value="1"/>
</dbReference>
<protein>
    <submittedName>
        <fullName evidence="10">tRNA nucleotidyltransferase</fullName>
        <ecNumber evidence="10">2.7.7.72</ecNumber>
    </submittedName>
</protein>
<dbReference type="PANTHER" id="PTHR46173:SF1">
    <property type="entry name" value="CCA TRNA NUCLEOTIDYLTRANSFERASE 1, MITOCHONDRIAL"/>
    <property type="match status" value="1"/>
</dbReference>
<name>A0A1W1CLD1_9ZZZZ</name>
<dbReference type="Gene3D" id="3.30.460.10">
    <property type="entry name" value="Beta Polymerase, domain 2"/>
    <property type="match status" value="1"/>
</dbReference>
<feature type="domain" description="tRNA nucleotidyltransferase/poly(A) polymerase RNA and SrmB- binding" evidence="9">
    <location>
        <begin position="178"/>
        <end position="235"/>
    </location>
</feature>
<dbReference type="GO" id="GO:0004810">
    <property type="term" value="F:CCA tRNA nucleotidyltransferase activity"/>
    <property type="evidence" value="ECO:0007669"/>
    <property type="project" value="UniProtKB-EC"/>
</dbReference>
<evidence type="ECO:0000313" key="10">
    <source>
        <dbReference type="EMBL" id="SFV66584.1"/>
    </source>
</evidence>
<dbReference type="EMBL" id="FPHK01000101">
    <property type="protein sequence ID" value="SFV66584.1"/>
    <property type="molecule type" value="Genomic_DNA"/>
</dbReference>
<reference evidence="10" key="1">
    <citation type="submission" date="2016-10" db="EMBL/GenBank/DDBJ databases">
        <authorList>
            <person name="de Groot N.N."/>
        </authorList>
    </citation>
    <scope>NUCLEOTIDE SEQUENCE</scope>
</reference>
<dbReference type="EC" id="2.7.7.72" evidence="10"/>
<comment type="cofactor">
    <cofactor evidence="1">
        <name>Mg(2+)</name>
        <dbReference type="ChEBI" id="CHEBI:18420"/>
    </cofactor>
</comment>
<dbReference type="SUPFAM" id="SSF81891">
    <property type="entry name" value="Poly A polymerase C-terminal region-like"/>
    <property type="match status" value="1"/>
</dbReference>
<dbReference type="CDD" id="cd05398">
    <property type="entry name" value="NT_ClassII-CCAase"/>
    <property type="match status" value="1"/>
</dbReference>
<evidence type="ECO:0000256" key="5">
    <source>
        <dbReference type="ARBA" id="ARBA00022723"/>
    </source>
</evidence>
<accession>A0A1W1CLD1</accession>
<keyword evidence="3" id="KW-0819">tRNA processing</keyword>
<evidence type="ECO:0000256" key="2">
    <source>
        <dbReference type="ARBA" id="ARBA00022679"/>
    </source>
</evidence>
<dbReference type="SUPFAM" id="SSF81301">
    <property type="entry name" value="Nucleotidyltransferase"/>
    <property type="match status" value="1"/>
</dbReference>
<dbReference type="Pfam" id="PF01743">
    <property type="entry name" value="PolyA_pol"/>
    <property type="match status" value="1"/>
</dbReference>
<dbReference type="AlphaFoldDB" id="A0A1W1CLD1"/>
<keyword evidence="7" id="KW-0460">Magnesium</keyword>
<organism evidence="10">
    <name type="scientific">hydrothermal vent metagenome</name>
    <dbReference type="NCBI Taxonomy" id="652676"/>
    <lineage>
        <taxon>unclassified sequences</taxon>
        <taxon>metagenomes</taxon>
        <taxon>ecological metagenomes</taxon>
    </lineage>
</organism>
<evidence type="ECO:0000256" key="4">
    <source>
        <dbReference type="ARBA" id="ARBA00022695"/>
    </source>
</evidence>
<dbReference type="InterPro" id="IPR043519">
    <property type="entry name" value="NT_sf"/>
</dbReference>
<evidence type="ECO:0000256" key="7">
    <source>
        <dbReference type="ARBA" id="ARBA00022842"/>
    </source>
</evidence>
<keyword evidence="6" id="KW-0547">Nucleotide-binding</keyword>
<gene>
    <name evidence="10" type="ORF">MNB_SM-6-1043</name>
</gene>
<evidence type="ECO:0000256" key="1">
    <source>
        <dbReference type="ARBA" id="ARBA00001946"/>
    </source>
</evidence>
<dbReference type="GO" id="GO:0008033">
    <property type="term" value="P:tRNA processing"/>
    <property type="evidence" value="ECO:0007669"/>
    <property type="project" value="UniProtKB-KW"/>
</dbReference>
<evidence type="ECO:0000256" key="6">
    <source>
        <dbReference type="ARBA" id="ARBA00022741"/>
    </source>
</evidence>
<evidence type="ECO:0000259" key="8">
    <source>
        <dbReference type="Pfam" id="PF01743"/>
    </source>
</evidence>
<dbReference type="GO" id="GO:0000166">
    <property type="term" value="F:nucleotide binding"/>
    <property type="evidence" value="ECO:0007669"/>
    <property type="project" value="UniProtKB-KW"/>
</dbReference>
<feature type="domain" description="Poly A polymerase head" evidence="8">
    <location>
        <begin position="25"/>
        <end position="152"/>
    </location>
</feature>
<proteinExistence type="predicted"/>
<keyword evidence="2 10" id="KW-0808">Transferase</keyword>
<sequence length="408" mass="46996">MKKFQYPHKLNIIFDKLSKYHISAVIVGGYVRDFFLDLDSKDIDIELYGVDSLDEVEKILREFGKVNSVGKSFGVCKLHFKNFDLDFSLPRRDTKTAKGHKGFNITLERNIDFKTAAKRRDFTMNAIGYAVSSQKILDPYNGINDLHNRFLRAVDLETFGEDPLRVLRAVTFASRFDLKIEKKLFHLCKTMIEAGILTELPRERIFEELKKMLLLTQKPSKAFLLLQKLSAFSFFTELISLDKTEFTSLLQALDAAPKKLEILLAILVTPLTIKESYTLLEKITNDKKLTQTIITLKETSFDLNNITNYTVYKLATKISISLFIPYLKALYPKKRAAIETLEEKAKKLNVYEKKLQALISGKDLIALGLKPSKKFSTLLDELYELQMQEKIHTKEDAINFLPIYPSFF</sequence>
<dbReference type="Pfam" id="PF12627">
    <property type="entry name" value="PolyA_pol_RNAbd"/>
    <property type="match status" value="1"/>
</dbReference>
<dbReference type="GO" id="GO:0000049">
    <property type="term" value="F:tRNA binding"/>
    <property type="evidence" value="ECO:0007669"/>
    <property type="project" value="TreeGrafter"/>
</dbReference>
<dbReference type="InterPro" id="IPR002646">
    <property type="entry name" value="PolA_pol_head_dom"/>
</dbReference>
<dbReference type="PANTHER" id="PTHR46173">
    <property type="entry name" value="CCA TRNA NUCLEOTIDYLTRANSFERASE 1, MITOCHONDRIAL"/>
    <property type="match status" value="1"/>
</dbReference>
<dbReference type="InterPro" id="IPR050264">
    <property type="entry name" value="Bact_CCA-adding_enz_type3_sf"/>
</dbReference>
<evidence type="ECO:0000256" key="3">
    <source>
        <dbReference type="ARBA" id="ARBA00022694"/>
    </source>
</evidence>
<dbReference type="InterPro" id="IPR032828">
    <property type="entry name" value="PolyA_RNA-bd"/>
</dbReference>
<dbReference type="GO" id="GO:0046872">
    <property type="term" value="F:metal ion binding"/>
    <property type="evidence" value="ECO:0007669"/>
    <property type="project" value="UniProtKB-KW"/>
</dbReference>